<dbReference type="InterPro" id="IPR036388">
    <property type="entry name" value="WH-like_DNA-bd_sf"/>
</dbReference>
<gene>
    <name evidence="2" type="ORF">UV66_C0007G0001</name>
</gene>
<evidence type="ECO:0000259" key="1">
    <source>
        <dbReference type="Pfam" id="PF01978"/>
    </source>
</evidence>
<dbReference type="PANTHER" id="PTHR34293:SF1">
    <property type="entry name" value="HTH-TYPE TRANSCRIPTIONAL REGULATOR TRMBL2"/>
    <property type="match status" value="1"/>
</dbReference>
<evidence type="ECO:0000313" key="3">
    <source>
        <dbReference type="Proteomes" id="UP000034669"/>
    </source>
</evidence>
<organism evidence="2 3">
    <name type="scientific">Candidatus Woesebacteria bacterium GW2011_GWA1_43_12</name>
    <dbReference type="NCBI Taxonomy" id="1618557"/>
    <lineage>
        <taxon>Bacteria</taxon>
        <taxon>Candidatus Woeseibacteriota</taxon>
    </lineage>
</organism>
<reference evidence="2 3" key="1">
    <citation type="journal article" date="2015" name="Nature">
        <title>rRNA introns, odd ribosomes, and small enigmatic genomes across a large radiation of phyla.</title>
        <authorList>
            <person name="Brown C.T."/>
            <person name="Hug L.A."/>
            <person name="Thomas B.C."/>
            <person name="Sharon I."/>
            <person name="Castelle C.J."/>
            <person name="Singh A."/>
            <person name="Wilkins M.J."/>
            <person name="Williams K.H."/>
            <person name="Banfield J.F."/>
        </authorList>
    </citation>
    <scope>NUCLEOTIDE SEQUENCE [LARGE SCALE GENOMIC DNA]</scope>
</reference>
<protein>
    <recommendedName>
        <fullName evidence="1">Transcription regulator TrmB N-terminal domain-containing protein</fullName>
    </recommendedName>
</protein>
<comment type="caution">
    <text evidence="2">The sequence shown here is derived from an EMBL/GenBank/DDBJ whole genome shotgun (WGS) entry which is preliminary data.</text>
</comment>
<name>A0A0G1CXE2_9BACT</name>
<dbReference type="Gene3D" id="1.10.10.10">
    <property type="entry name" value="Winged helix-like DNA-binding domain superfamily/Winged helix DNA-binding domain"/>
    <property type="match status" value="1"/>
</dbReference>
<dbReference type="Proteomes" id="UP000034669">
    <property type="component" value="Unassembled WGS sequence"/>
</dbReference>
<sequence length="261" mass="29936">MDFVDKTLIAFGLTNKEAKVYRTALNYEETSPFALAGETKIPRTTVYEILLNLSLKGLVELVRSDGFSKQQTRIKAKNPSILRETLAKRKVDLSRLDVDLVQILPDLKKEYLRHVPNADFRFYPGIGGATEVYRRMNSSDSKEPIVAWDCLMPMDSFGLEEMNKWTDVENRRKHKTNIRSIIPLSDPSFMLYQDIQIQGNIISIVNGVKEEAWGIIMNSELLAKSLTSIFEIVWKIAKPITPELVKSWGPNEFRKQELKKV</sequence>
<proteinExistence type="predicted"/>
<accession>A0A0G1CXE2</accession>
<dbReference type="PANTHER" id="PTHR34293">
    <property type="entry name" value="HTH-TYPE TRANSCRIPTIONAL REGULATOR TRMBL2"/>
    <property type="match status" value="1"/>
</dbReference>
<dbReference type="AlphaFoldDB" id="A0A0G1CXE2"/>
<dbReference type="InterPro" id="IPR002831">
    <property type="entry name" value="Tscrpt_reg_TrmB_N"/>
</dbReference>
<dbReference type="EMBL" id="LCFI01000007">
    <property type="protein sequence ID" value="KKS90189.1"/>
    <property type="molecule type" value="Genomic_DNA"/>
</dbReference>
<feature type="domain" description="Transcription regulator TrmB N-terminal" evidence="1">
    <location>
        <begin position="10"/>
        <end position="79"/>
    </location>
</feature>
<dbReference type="InterPro" id="IPR051797">
    <property type="entry name" value="TrmB-like"/>
</dbReference>
<dbReference type="Pfam" id="PF01978">
    <property type="entry name" value="TrmB"/>
    <property type="match status" value="1"/>
</dbReference>
<evidence type="ECO:0000313" key="2">
    <source>
        <dbReference type="EMBL" id="KKS90189.1"/>
    </source>
</evidence>